<dbReference type="Pfam" id="PF03033">
    <property type="entry name" value="Glyco_transf_28"/>
    <property type="match status" value="1"/>
</dbReference>
<keyword evidence="14" id="KW-1185">Reference proteome</keyword>
<feature type="binding site" evidence="10">
    <location>
        <begin position="7"/>
        <end position="9"/>
    </location>
    <ligand>
        <name>UDP-N-acetyl-alpha-D-glucosamine</name>
        <dbReference type="ChEBI" id="CHEBI:57705"/>
    </ligand>
</feature>
<keyword evidence="9 10" id="KW-0961">Cell wall biogenesis/degradation</keyword>
<evidence type="ECO:0000256" key="7">
    <source>
        <dbReference type="ARBA" id="ARBA00023136"/>
    </source>
</evidence>
<keyword evidence="3 10" id="KW-0328">Glycosyltransferase</keyword>
<dbReference type="PANTHER" id="PTHR21015">
    <property type="entry name" value="UDP-N-ACETYLGLUCOSAMINE--N-ACETYLMURAMYL-(PENTAPEPTIDE) PYROPHOSPHORYL-UNDECAPRENOL N-ACETYLGLUCOSAMINE TRANSFERASE 1"/>
    <property type="match status" value="1"/>
</dbReference>
<dbReference type="Pfam" id="PF04101">
    <property type="entry name" value="Glyco_tran_28_C"/>
    <property type="match status" value="1"/>
</dbReference>
<comment type="catalytic activity">
    <reaction evidence="10">
        <text>di-trans,octa-cis-undecaprenyl diphospho-N-acetyl-alpha-D-muramoyl-L-alanyl-D-glutamyl-meso-2,6-diaminopimeloyl-D-alanyl-D-alanine + UDP-N-acetyl-alpha-D-glucosamine = di-trans,octa-cis-undecaprenyl diphospho-[N-acetyl-alpha-D-glucosaminyl-(1-&gt;4)]-N-acetyl-alpha-D-muramoyl-L-alanyl-D-glutamyl-meso-2,6-diaminopimeloyl-D-alanyl-D-alanine + UDP + H(+)</text>
        <dbReference type="Rhea" id="RHEA:31227"/>
        <dbReference type="ChEBI" id="CHEBI:15378"/>
        <dbReference type="ChEBI" id="CHEBI:57705"/>
        <dbReference type="ChEBI" id="CHEBI:58223"/>
        <dbReference type="ChEBI" id="CHEBI:61387"/>
        <dbReference type="ChEBI" id="CHEBI:61388"/>
        <dbReference type="EC" id="2.4.1.227"/>
    </reaction>
</comment>
<evidence type="ECO:0000256" key="6">
    <source>
        <dbReference type="ARBA" id="ARBA00022984"/>
    </source>
</evidence>
<organism evidence="13 14">
    <name type="scientific">Candidatus Southlakia epibionticum</name>
    <dbReference type="NCBI Taxonomy" id="3043284"/>
    <lineage>
        <taxon>Bacteria</taxon>
        <taxon>Candidatus Saccharimonadota</taxon>
        <taxon>Candidatus Saccharimonadia</taxon>
        <taxon>Candidatus Saccharimonadales</taxon>
        <taxon>Candidatus Saccharimonadaceae</taxon>
        <taxon>Candidatus Southlakia</taxon>
    </lineage>
</organism>
<evidence type="ECO:0000256" key="2">
    <source>
        <dbReference type="ARBA" id="ARBA00022618"/>
    </source>
</evidence>
<comment type="caution">
    <text evidence="10">Lacks conserved residue(s) required for the propagation of feature annotation.</text>
</comment>
<feature type="domain" description="Glycosyltransferase family 28 N-terminal" evidence="11">
    <location>
        <begin position="2"/>
        <end position="157"/>
    </location>
</feature>
<sequence length="383" mass="41985">MAAGGGSGGHVTPVVAVLRELRKIEPDTEVRFWVDHAFEKQARTVMGGYDDSIRVDTIVSGKLRRYHHLKWWQQLMKFRTITLPNIIDAVKVGVGFVQCLCKLIAWRPDVVFTKGGYVCLPVGLAAHALRIPLVIHDSDAHPGLTNRVLARWADAIGTGAPLKFYPYPREISQYVGVPIMEDFVPYSDERRRDVKVKLGFDPTRPLVVVTGGGLGARRINDAVVAMLPQLTKYTNVILITGAQQYSDIRARVPNDTSKVHIHDFISSGLVDMLGAADIVVARAGATTILELAALAKPTILVPNGYLTGGHQLKNAAVYEEKGAVKVIDELQLDDHPEVLVQAIEALLADRAAMARMGAAFLTFAHPHAARDMAEMIVRTAKRK</sequence>
<protein>
    <recommendedName>
        <fullName evidence="10">UDP-N-acetylglucosamine--N-acetylmuramyl-(pentapeptide) pyrophosphoryl-undecaprenol N-acetylglucosamine transferase</fullName>
        <ecNumber evidence="10">2.4.1.227</ecNumber>
    </recommendedName>
    <alternativeName>
        <fullName evidence="10">Undecaprenyl-PP-MurNAc-pentapeptide-UDPGlcNAc GlcNAc transferase</fullName>
    </alternativeName>
</protein>
<dbReference type="InterPro" id="IPR006009">
    <property type="entry name" value="GlcNAc_MurG"/>
</dbReference>
<evidence type="ECO:0000256" key="4">
    <source>
        <dbReference type="ARBA" id="ARBA00022679"/>
    </source>
</evidence>
<feature type="domain" description="Glycosyl transferase family 28 C-terminal" evidence="12">
    <location>
        <begin position="207"/>
        <end position="368"/>
    </location>
</feature>
<dbReference type="HAMAP" id="MF_00033">
    <property type="entry name" value="MurG"/>
    <property type="match status" value="1"/>
</dbReference>
<evidence type="ECO:0000313" key="13">
    <source>
        <dbReference type="EMBL" id="WIO45904.1"/>
    </source>
</evidence>
<reference evidence="13 14" key="1">
    <citation type="journal article" date="2023" name="Cell">
        <title>Genetic manipulation of Patescibacteria provides mechanistic insights into microbial dark matter and the epibiotic lifestyle.</title>
        <authorList>
            <person name="Wang Y."/>
            <person name="Gallagher L.A."/>
            <person name="Andrade P.A."/>
            <person name="Liu A."/>
            <person name="Humphreys I.R."/>
            <person name="Turkarslan S."/>
            <person name="Cutler K.J."/>
            <person name="Arrieta-Ortiz M.L."/>
            <person name="Li Y."/>
            <person name="Radey M.C."/>
            <person name="McLean J.S."/>
            <person name="Cong Q."/>
            <person name="Baker D."/>
            <person name="Baliga N.S."/>
            <person name="Peterson S.B."/>
            <person name="Mougous J.D."/>
        </authorList>
    </citation>
    <scope>NUCLEOTIDE SEQUENCE [LARGE SCALE GENOMIC DNA]</scope>
    <source>
        <strain evidence="13 14">ML1</strain>
    </source>
</reference>
<evidence type="ECO:0000259" key="12">
    <source>
        <dbReference type="Pfam" id="PF04101"/>
    </source>
</evidence>
<keyword evidence="1 10" id="KW-1003">Cell membrane</keyword>
<evidence type="ECO:0000256" key="8">
    <source>
        <dbReference type="ARBA" id="ARBA00023306"/>
    </source>
</evidence>
<evidence type="ECO:0000256" key="9">
    <source>
        <dbReference type="ARBA" id="ARBA00023316"/>
    </source>
</evidence>
<comment type="subcellular location">
    <subcellularLocation>
        <location evidence="10">Cell membrane</location>
        <topology evidence="10">Peripheral membrane protein</topology>
        <orientation evidence="10">Cytoplasmic side</orientation>
    </subcellularLocation>
</comment>
<keyword evidence="4 10" id="KW-0808">Transferase</keyword>
<comment type="pathway">
    <text evidence="10">Cell wall biogenesis; peptidoglycan biosynthesis.</text>
</comment>
<comment type="function">
    <text evidence="10">Cell wall formation. Catalyzes the transfer of a GlcNAc subunit on undecaprenyl-pyrophosphoryl-MurNAc-pentapeptide (lipid intermediate I) to form undecaprenyl-pyrophosphoryl-MurNAc-(pentapeptide)GlcNAc (lipid intermediate II).</text>
</comment>
<dbReference type="CDD" id="cd03785">
    <property type="entry name" value="GT28_MurG"/>
    <property type="match status" value="1"/>
</dbReference>
<keyword evidence="2 10" id="KW-0132">Cell division</keyword>
<gene>
    <name evidence="10" type="primary">murG</name>
    <name evidence="13" type="ORF">SEML1_0274</name>
</gene>
<proteinExistence type="inferred from homology"/>
<dbReference type="PANTHER" id="PTHR21015:SF22">
    <property type="entry name" value="GLYCOSYLTRANSFERASE"/>
    <property type="match status" value="1"/>
</dbReference>
<evidence type="ECO:0000256" key="3">
    <source>
        <dbReference type="ARBA" id="ARBA00022676"/>
    </source>
</evidence>
<keyword evidence="6 10" id="KW-0573">Peptidoglycan synthesis</keyword>
<evidence type="ECO:0000259" key="11">
    <source>
        <dbReference type="Pfam" id="PF03033"/>
    </source>
</evidence>
<name>A0ABY8WYF9_9BACT</name>
<accession>A0ABY8WYF9</accession>
<dbReference type="Gene3D" id="3.40.50.2000">
    <property type="entry name" value="Glycogen Phosphorylase B"/>
    <property type="match status" value="2"/>
</dbReference>
<keyword evidence="8 10" id="KW-0131">Cell cycle</keyword>
<dbReference type="EC" id="2.4.1.227" evidence="10"/>
<evidence type="ECO:0000256" key="1">
    <source>
        <dbReference type="ARBA" id="ARBA00022475"/>
    </source>
</evidence>
<keyword evidence="7 10" id="KW-0472">Membrane</keyword>
<evidence type="ECO:0000256" key="5">
    <source>
        <dbReference type="ARBA" id="ARBA00022960"/>
    </source>
</evidence>
<dbReference type="Proteomes" id="UP001177295">
    <property type="component" value="Chromosome"/>
</dbReference>
<dbReference type="GO" id="GO:0016740">
    <property type="term" value="F:transferase activity"/>
    <property type="evidence" value="ECO:0007669"/>
    <property type="project" value="UniProtKB-KW"/>
</dbReference>
<dbReference type="SUPFAM" id="SSF53756">
    <property type="entry name" value="UDP-Glycosyltransferase/glycogen phosphorylase"/>
    <property type="match status" value="1"/>
</dbReference>
<dbReference type="EMBL" id="CP124550">
    <property type="protein sequence ID" value="WIO45904.1"/>
    <property type="molecule type" value="Genomic_DNA"/>
</dbReference>
<dbReference type="InterPro" id="IPR007235">
    <property type="entry name" value="Glyco_trans_28_C"/>
</dbReference>
<evidence type="ECO:0000256" key="10">
    <source>
        <dbReference type="HAMAP-Rule" id="MF_00033"/>
    </source>
</evidence>
<feature type="binding site" evidence="10">
    <location>
        <position position="311"/>
    </location>
    <ligand>
        <name>UDP-N-acetyl-alpha-D-glucosamine</name>
        <dbReference type="ChEBI" id="CHEBI:57705"/>
    </ligand>
</feature>
<dbReference type="InterPro" id="IPR004276">
    <property type="entry name" value="GlycoTrans_28_N"/>
</dbReference>
<comment type="similarity">
    <text evidence="10">Belongs to the glycosyltransferase 28 family. MurG subfamily.</text>
</comment>
<evidence type="ECO:0000313" key="14">
    <source>
        <dbReference type="Proteomes" id="UP001177295"/>
    </source>
</evidence>
<keyword evidence="5 10" id="KW-0133">Cell shape</keyword>